<dbReference type="InterPro" id="IPR013517">
    <property type="entry name" value="FG-GAP"/>
</dbReference>
<gene>
    <name evidence="2" type="ORF">SAMN02745121_00201</name>
</gene>
<dbReference type="Pfam" id="PF13517">
    <property type="entry name" value="FG-GAP_3"/>
    <property type="match status" value="3"/>
</dbReference>
<evidence type="ECO:0000313" key="3">
    <source>
        <dbReference type="Proteomes" id="UP000199400"/>
    </source>
</evidence>
<evidence type="ECO:0000313" key="2">
    <source>
        <dbReference type="EMBL" id="SFD48698.1"/>
    </source>
</evidence>
<evidence type="ECO:0000256" key="1">
    <source>
        <dbReference type="ARBA" id="ARBA00022729"/>
    </source>
</evidence>
<dbReference type="InterPro" id="IPR028994">
    <property type="entry name" value="Integrin_alpha_N"/>
</dbReference>
<name>A0A1I1SVB9_9BACT</name>
<accession>A0A1I1SVB9</accession>
<organism evidence="2 3">
    <name type="scientific">Nannocystis exedens</name>
    <dbReference type="NCBI Taxonomy" id="54"/>
    <lineage>
        <taxon>Bacteria</taxon>
        <taxon>Pseudomonadati</taxon>
        <taxon>Myxococcota</taxon>
        <taxon>Polyangia</taxon>
        <taxon>Nannocystales</taxon>
        <taxon>Nannocystaceae</taxon>
        <taxon>Nannocystis</taxon>
    </lineage>
</organism>
<dbReference type="SUPFAM" id="SSF69318">
    <property type="entry name" value="Integrin alpha N-terminal domain"/>
    <property type="match status" value="3"/>
</dbReference>
<dbReference type="STRING" id="54.SAMN02745121_00201"/>
<dbReference type="Proteomes" id="UP000199400">
    <property type="component" value="Unassembled WGS sequence"/>
</dbReference>
<dbReference type="AlphaFoldDB" id="A0A1I1SVB9"/>
<protein>
    <submittedName>
        <fullName evidence="2">Repeat domain-containing protein</fullName>
    </submittedName>
</protein>
<proteinExistence type="predicted"/>
<sequence>MLGPRYGFSVAVVMDGDRRARRGAPPWTRPASALGLAALGLAALVVACEPADPCARAGALCLDVAGARTYTWGLAIDAVVVADLDADGRPDLVVGGGDRGTVGVFWGRADAHGVQDMLDGTATSWSLGEPARDLAVADLDGDGRLDVATALPGRAEIAVLRGRGGRSLGEPERLAVADGPRRLAAVDLDAAGPPELVVVSETAGAVTIVRELVADPPLLVGPGARDLAIADLDGDGSLDLAVAVADAGAIQVLRGDGRGGLVPGPRHAVGLAPTVVVAGDFEDDGAVDLATLDVLDDAVTVLHGDGEGRLRARSRWPVDPQPLALAAAPDEHGKPALFALSEVTGNIQRVDPRHGVVLSGTPLGQATRLVVGDLDGDGRDSLLYAGLSSGLGELTPDLGLRVEPLWQRERTGGIFPLDIDGDGVDELLIDLDEQPEPDPSLPVDPEDPPSRVLEVARGPERLAVQLESGLGGALQGAVAADFDGDHRNDLALWDRRTIAVLRGRPDGTFDPGVPAPQPSQPQHYAVVRGVDRDRLAFVVDAALLLLRLGADGALVLEAELPLDDHPTALSAVDLAGDGRTDLVMHLASSLLVIEDLQLDAPRRIDAPALARSRALLLVPGEHPGRDAFVCSEAGLVHVPDLLGPSPGEPVVLDPFGCERLALLDLDRDGRRTEVVSLRIDGQAAGAQPVVLTPWRRDDHAWRSRAPRAVADAFGVPSLIRHGGGRLALLRYRSVDELVAEDMSFGPALAARLRASLALGFGATLGDFDGDGALDLFVDAGLAGAAGRHGFAFGDGDGGFGPTELRSDLFAPGLGSQQVMALQLDDDPADELLFTVRSFARDGFDLVRLDLEDGEPRARPLLRLPGLDSMSFIPGDLDGDGRSDLLVRGRLDVAGAPVGPGADVDGKLSQRLAFLRGIDGGFADARWSEVQLGRAINLIGLADLDGDGRLDLLTSGFGLEMAPGLGDGRFQPSRRWSGVRPDDFAVGDLDRDGRPDLAAVHFNYDASAELQQQQLLLLPGGATAGPPQPLFAGARSVDLADMDGDGELDLLVGGADGDLHIGRRQGGAYRFDRYPLPGFAQHVRARDVDGDGLRDLTALGLGSLTIVRQLP</sequence>
<dbReference type="Gene3D" id="2.130.10.130">
    <property type="entry name" value="Integrin alpha, N-terminal"/>
    <property type="match status" value="2"/>
</dbReference>
<dbReference type="PANTHER" id="PTHR46580">
    <property type="entry name" value="SENSOR KINASE-RELATED"/>
    <property type="match status" value="1"/>
</dbReference>
<keyword evidence="3" id="KW-1185">Reference proteome</keyword>
<dbReference type="EMBL" id="FOMX01000002">
    <property type="protein sequence ID" value="SFD48698.1"/>
    <property type="molecule type" value="Genomic_DNA"/>
</dbReference>
<keyword evidence="1" id="KW-0732">Signal</keyword>
<reference evidence="3" key="1">
    <citation type="submission" date="2016-10" db="EMBL/GenBank/DDBJ databases">
        <authorList>
            <person name="Varghese N."/>
            <person name="Submissions S."/>
        </authorList>
    </citation>
    <scope>NUCLEOTIDE SEQUENCE [LARGE SCALE GENOMIC DNA]</scope>
    <source>
        <strain evidence="3">ATCC 25963</strain>
    </source>
</reference>